<dbReference type="GO" id="GO:0016020">
    <property type="term" value="C:membrane"/>
    <property type="evidence" value="ECO:0007669"/>
    <property type="project" value="GOC"/>
</dbReference>
<dbReference type="InterPro" id="IPR036691">
    <property type="entry name" value="Endo/exonu/phosph_ase_sf"/>
</dbReference>
<accession>A0A1M6NBN5</accession>
<feature type="transmembrane region" description="Helical" evidence="1">
    <location>
        <begin position="287"/>
        <end position="308"/>
    </location>
</feature>
<keyword evidence="3" id="KW-0255">Endonuclease</keyword>
<feature type="transmembrane region" description="Helical" evidence="1">
    <location>
        <begin position="18"/>
        <end position="35"/>
    </location>
</feature>
<keyword evidence="4" id="KW-1185">Reference proteome</keyword>
<dbReference type="SUPFAM" id="SSF56219">
    <property type="entry name" value="DNase I-like"/>
    <property type="match status" value="1"/>
</dbReference>
<protein>
    <submittedName>
        <fullName evidence="3">Metal-dependent hydrolase, endonuclease/exonuclease/phosphatase family</fullName>
    </submittedName>
</protein>
<keyword evidence="1" id="KW-0472">Membrane</keyword>
<feature type="transmembrane region" description="Helical" evidence="1">
    <location>
        <begin position="344"/>
        <end position="364"/>
    </location>
</feature>
<feature type="transmembrane region" description="Helical" evidence="1">
    <location>
        <begin position="166"/>
        <end position="186"/>
    </location>
</feature>
<name>A0A1M6NBN5_9ACTN</name>
<sequence length="651" mass="67432">MSTAAGDDPWRTMRWDRFAVAVGTVLFLDALRVFLPSLTTLFGRAGETPAELMGLYALAWFLAPVPFVAAARRLEPARTALAAGAVLAVGRLALQATDGGAPQLYLASFLVGAGTVWLTASAMATVDHPRATGHGVMVGVVTGVAATAVVHTLLNTVDLVWRDGPLAWAGAVAEVALFAWAAAGAYRHGPGGGEPRAVPARAWLALGPLLFLSGLYTANPAVGEAIGETPVAAALVATAAVLSVMVAADPRWSTGHPAAAFAVLAAALAVLWAAPSDAGGVPGVWPAWALAALPAGQLALAGCAGWAVHRTGRPGRAATGWAAFGGLFLLAVLVFGFYAAYDLYYGNALVPFLALVPLAAAMTGRGPVPARSGRPWLTAGAAALALVLTVAAPTWHTSFRTGAEQAHEPSSGLRVAAYNVRMGFGMDGRYALHEQIALLGGGLPDIVVLSEVDRGWMLNGGHDALSLTAEQLGMRAYWAPADGPLWGDALLTSQEVTAVRGHTLTPSGPTGAQALEAVVRWDGGTEVSVIATHVQPRTYDFTAESARAQLRDLADLVEGARSQGRPVVLAGDLNIEPGNPAWSILTDAGLHDPFERPFNTIPSLAGPPQEIDHILVTEEFTAQNPDNPDVPHSDHRMVSVDLDLDGEPGSE</sequence>
<feature type="transmembrane region" description="Helical" evidence="1">
    <location>
        <begin position="255"/>
        <end position="275"/>
    </location>
</feature>
<keyword evidence="3" id="KW-0269">Exonuclease</keyword>
<dbReference type="PANTHER" id="PTHR14859:SF1">
    <property type="entry name" value="PGAP2-INTERACTING PROTEIN"/>
    <property type="match status" value="1"/>
</dbReference>
<dbReference type="GO" id="GO:0006506">
    <property type="term" value="P:GPI anchor biosynthetic process"/>
    <property type="evidence" value="ECO:0007669"/>
    <property type="project" value="TreeGrafter"/>
</dbReference>
<reference evidence="3 4" key="1">
    <citation type="submission" date="2016-11" db="EMBL/GenBank/DDBJ databases">
        <authorList>
            <person name="Jaros S."/>
            <person name="Januszkiewicz K."/>
            <person name="Wedrychowicz H."/>
        </authorList>
    </citation>
    <scope>NUCLEOTIDE SEQUENCE [LARGE SCALE GENOMIC DNA]</scope>
    <source>
        <strain evidence="3 4">CGMCC 4.5723</strain>
    </source>
</reference>
<feature type="transmembrane region" description="Helical" evidence="1">
    <location>
        <begin position="230"/>
        <end position="248"/>
    </location>
</feature>
<dbReference type="InterPro" id="IPR051916">
    <property type="entry name" value="GPI-anchor_lipid_remodeler"/>
</dbReference>
<dbReference type="PANTHER" id="PTHR14859">
    <property type="entry name" value="CALCOFLUOR WHITE HYPERSENSITIVE PROTEIN PRECURSOR"/>
    <property type="match status" value="1"/>
</dbReference>
<dbReference type="Pfam" id="PF03372">
    <property type="entry name" value="Exo_endo_phos"/>
    <property type="match status" value="1"/>
</dbReference>
<evidence type="ECO:0000256" key="1">
    <source>
        <dbReference type="SAM" id="Phobius"/>
    </source>
</evidence>
<dbReference type="GO" id="GO:0004519">
    <property type="term" value="F:endonuclease activity"/>
    <property type="evidence" value="ECO:0007669"/>
    <property type="project" value="UniProtKB-KW"/>
</dbReference>
<organism evidence="3 4">
    <name type="scientific">Nocardiopsis flavescens</name>
    <dbReference type="NCBI Taxonomy" id="758803"/>
    <lineage>
        <taxon>Bacteria</taxon>
        <taxon>Bacillati</taxon>
        <taxon>Actinomycetota</taxon>
        <taxon>Actinomycetes</taxon>
        <taxon>Streptosporangiales</taxon>
        <taxon>Nocardiopsidaceae</taxon>
        <taxon>Nocardiopsis</taxon>
    </lineage>
</organism>
<keyword evidence="1" id="KW-0812">Transmembrane</keyword>
<feature type="transmembrane region" description="Helical" evidence="1">
    <location>
        <begin position="320"/>
        <end position="338"/>
    </location>
</feature>
<keyword evidence="3" id="KW-0540">Nuclease</keyword>
<dbReference type="STRING" id="758803.SAMN05421803_111153"/>
<gene>
    <name evidence="3" type="ORF">SAMN05421803_111153</name>
</gene>
<dbReference type="Proteomes" id="UP000184452">
    <property type="component" value="Unassembled WGS sequence"/>
</dbReference>
<evidence type="ECO:0000313" key="4">
    <source>
        <dbReference type="Proteomes" id="UP000184452"/>
    </source>
</evidence>
<dbReference type="RefSeq" id="WP_245833346.1">
    <property type="nucleotide sequence ID" value="NZ_FQZK01000011.1"/>
</dbReference>
<feature type="transmembrane region" description="Helical" evidence="1">
    <location>
        <begin position="103"/>
        <end position="124"/>
    </location>
</feature>
<evidence type="ECO:0000259" key="2">
    <source>
        <dbReference type="Pfam" id="PF03372"/>
    </source>
</evidence>
<keyword evidence="1" id="KW-1133">Transmembrane helix</keyword>
<evidence type="ECO:0000313" key="3">
    <source>
        <dbReference type="EMBL" id="SHJ93150.1"/>
    </source>
</evidence>
<feature type="transmembrane region" description="Helical" evidence="1">
    <location>
        <begin position="136"/>
        <end position="154"/>
    </location>
</feature>
<feature type="transmembrane region" description="Helical" evidence="1">
    <location>
        <begin position="55"/>
        <end position="72"/>
    </location>
</feature>
<feature type="transmembrane region" description="Helical" evidence="1">
    <location>
        <begin position="376"/>
        <end position="395"/>
    </location>
</feature>
<dbReference type="InterPro" id="IPR005135">
    <property type="entry name" value="Endo/exonuclease/phosphatase"/>
</dbReference>
<feature type="domain" description="Endonuclease/exonuclease/phosphatase" evidence="2">
    <location>
        <begin position="417"/>
        <end position="635"/>
    </location>
</feature>
<dbReference type="Gene3D" id="3.60.10.10">
    <property type="entry name" value="Endonuclease/exonuclease/phosphatase"/>
    <property type="match status" value="1"/>
</dbReference>
<dbReference type="EMBL" id="FQZK01000011">
    <property type="protein sequence ID" value="SHJ93150.1"/>
    <property type="molecule type" value="Genomic_DNA"/>
</dbReference>
<keyword evidence="3" id="KW-0378">Hydrolase</keyword>
<proteinExistence type="predicted"/>
<dbReference type="GO" id="GO:0004527">
    <property type="term" value="F:exonuclease activity"/>
    <property type="evidence" value="ECO:0007669"/>
    <property type="project" value="UniProtKB-KW"/>
</dbReference>
<dbReference type="AlphaFoldDB" id="A0A1M6NBN5"/>